<dbReference type="RefSeq" id="WP_008592702.1">
    <property type="nucleotide sequence ID" value="NZ_AMPQ01000045.1"/>
</dbReference>
<sequence length="98" mass="11289">MLSSFFKNDIAKYIDEKASRADVVVNGTRYTMPIRRSIVTGSTIRKQVYLTQKDPVGSITNVRLLDVEGNVLDERHDHQYHEENKGLLLEFKYTVEEG</sequence>
<reference evidence="2 3" key="1">
    <citation type="journal article" date="2012" name="J. Bacteriol.">
        <title>Draft Genome Sequence of Salimicrobium sp. Strain MJ3, Isolated from Myulchi-Jeot, Korean Fermented Seafood.</title>
        <authorList>
            <person name="Lee S.H."/>
            <person name="Jung J.Y."/>
            <person name="Jeon C.O."/>
        </authorList>
    </citation>
    <scope>NUCLEOTIDE SEQUENCE [LARGE SCALE GENOMIC DNA]</scope>
    <source>
        <strain evidence="2 3">MJ3</strain>
    </source>
</reference>
<dbReference type="eggNOG" id="ENOG502ZUID">
    <property type="taxonomic scope" value="Bacteria"/>
</dbReference>
<dbReference type="EMBL" id="CP011361">
    <property type="protein sequence ID" value="AKG05516.1"/>
    <property type="molecule type" value="Genomic_DNA"/>
</dbReference>
<evidence type="ECO:0000313" key="4">
    <source>
        <dbReference type="Proteomes" id="UP000092654"/>
    </source>
</evidence>
<evidence type="ECO:0000313" key="1">
    <source>
        <dbReference type="EMBL" id="AKG05516.1"/>
    </source>
</evidence>
<proteinExistence type="predicted"/>
<gene>
    <name evidence="1" type="ORF">AAV35_012630</name>
    <name evidence="2" type="ORF">MJ3_13704</name>
</gene>
<dbReference type="STRING" id="1230341.AAV35_012630"/>
<evidence type="ECO:0000313" key="2">
    <source>
        <dbReference type="EMBL" id="EKE30500.1"/>
    </source>
</evidence>
<dbReference type="EMBL" id="AMPQ01000045">
    <property type="protein sequence ID" value="EKE30500.1"/>
    <property type="molecule type" value="Genomic_DNA"/>
</dbReference>
<dbReference type="KEGG" id="sje:AAV35_012630"/>
<accession>K2H3Q0</accession>
<dbReference type="AlphaFoldDB" id="K2H3Q0"/>
<protein>
    <submittedName>
        <fullName evidence="2">Uncharacterized protein</fullName>
    </submittedName>
</protein>
<dbReference type="OrthoDB" id="2679015at2"/>
<keyword evidence="3" id="KW-1185">Reference proteome</keyword>
<reference evidence="4" key="2">
    <citation type="submission" date="2015-06" db="EMBL/GenBank/DDBJ databases">
        <title>Salimicrobium jeotgali MJ3, isolated from Myulchi jeot, a traditional Korean fermented seafood.</title>
        <authorList>
            <person name="Kim K.H."/>
            <person name="Jeon C.O."/>
            <person name="Jin H.M."/>
        </authorList>
    </citation>
    <scope>NUCLEOTIDE SEQUENCE [LARGE SCALE GENOMIC DNA]</scope>
    <source>
        <strain evidence="4">MJ3</strain>
    </source>
</reference>
<evidence type="ECO:0000313" key="3">
    <source>
        <dbReference type="Proteomes" id="UP000011746"/>
    </source>
</evidence>
<reference evidence="1" key="3">
    <citation type="submission" date="2016-11" db="EMBL/GenBank/DDBJ databases">
        <title>Salimicrobium jeotgali MJ3, isolated from Myulchi jeot, a traditional Korean fermented seafood.</title>
        <authorList>
            <person name="Kim K.H."/>
            <person name="Jeon C.O."/>
            <person name="Jin H.M."/>
        </authorList>
    </citation>
    <scope>NUCLEOTIDE SEQUENCE</scope>
    <source>
        <strain evidence="1">MJ3</strain>
    </source>
</reference>
<name>K2H3Q0_9BACI</name>
<dbReference type="Proteomes" id="UP000092654">
    <property type="component" value="Chromosome"/>
</dbReference>
<dbReference type="Proteomes" id="UP000011746">
    <property type="component" value="Unassembled WGS sequence"/>
</dbReference>
<organism evidence="2 3">
    <name type="scientific">Salimicrobium jeotgali</name>
    <dbReference type="NCBI Taxonomy" id="1230341"/>
    <lineage>
        <taxon>Bacteria</taxon>
        <taxon>Bacillati</taxon>
        <taxon>Bacillota</taxon>
        <taxon>Bacilli</taxon>
        <taxon>Bacillales</taxon>
        <taxon>Bacillaceae</taxon>
        <taxon>Salimicrobium</taxon>
    </lineage>
</organism>